<dbReference type="GO" id="GO:0004888">
    <property type="term" value="F:transmembrane signaling receptor activity"/>
    <property type="evidence" value="ECO:0007669"/>
    <property type="project" value="InterPro"/>
</dbReference>
<dbReference type="InterPro" id="IPR036719">
    <property type="entry name" value="Neuro-gated_channel_TM_sf"/>
</dbReference>
<dbReference type="OMA" id="PRWARKF"/>
<evidence type="ECO:0000256" key="9">
    <source>
        <dbReference type="ARBA" id="ARBA00023157"/>
    </source>
</evidence>
<feature type="chain" id="PRO_5029936889" evidence="15">
    <location>
        <begin position="28"/>
        <end position="480"/>
    </location>
</feature>
<dbReference type="GO" id="GO:0005886">
    <property type="term" value="C:plasma membrane"/>
    <property type="evidence" value="ECO:0000318"/>
    <property type="project" value="GO_Central"/>
</dbReference>
<organism evidence="18 19">
    <name type="scientific">Strongylocentrotus purpuratus</name>
    <name type="common">Purple sea urchin</name>
    <dbReference type="NCBI Taxonomy" id="7668"/>
    <lineage>
        <taxon>Eukaryota</taxon>
        <taxon>Metazoa</taxon>
        <taxon>Echinodermata</taxon>
        <taxon>Eleutherozoa</taxon>
        <taxon>Echinozoa</taxon>
        <taxon>Echinoidea</taxon>
        <taxon>Euechinoidea</taxon>
        <taxon>Echinacea</taxon>
        <taxon>Camarodonta</taxon>
        <taxon>Echinidea</taxon>
        <taxon>Strongylocentrotidae</taxon>
        <taxon>Strongylocentrotus</taxon>
    </lineage>
</organism>
<evidence type="ECO:0000259" key="17">
    <source>
        <dbReference type="Pfam" id="PF02932"/>
    </source>
</evidence>
<dbReference type="GO" id="GO:0043005">
    <property type="term" value="C:neuron projection"/>
    <property type="evidence" value="ECO:0000318"/>
    <property type="project" value="GO_Central"/>
</dbReference>
<feature type="domain" description="Neurotransmitter-gated ion-channel ligand-binding" evidence="16">
    <location>
        <begin position="31"/>
        <end position="236"/>
    </location>
</feature>
<evidence type="ECO:0000313" key="19">
    <source>
        <dbReference type="Proteomes" id="UP000007110"/>
    </source>
</evidence>
<dbReference type="FunCoup" id="A0A7M7RDQ6">
    <property type="interactions" value="1"/>
</dbReference>
<dbReference type="InterPro" id="IPR006202">
    <property type="entry name" value="Neur_chan_lig-bd"/>
</dbReference>
<dbReference type="FunFam" id="2.70.170.10:FF:000016">
    <property type="entry name" value="Nicotinic acetylcholine receptor subunit"/>
    <property type="match status" value="1"/>
</dbReference>
<keyword evidence="9" id="KW-1015">Disulfide bond</keyword>
<evidence type="ECO:0000313" key="18">
    <source>
        <dbReference type="EnsemblMetazoa" id="XP_782644"/>
    </source>
</evidence>
<dbReference type="GO" id="GO:0045211">
    <property type="term" value="C:postsynaptic membrane"/>
    <property type="evidence" value="ECO:0007669"/>
    <property type="project" value="InterPro"/>
</dbReference>
<feature type="transmembrane region" description="Helical" evidence="15">
    <location>
        <begin position="451"/>
        <end position="469"/>
    </location>
</feature>
<keyword evidence="19" id="KW-1185">Reference proteome</keyword>
<dbReference type="Pfam" id="PF02932">
    <property type="entry name" value="Neur_chan_memb"/>
    <property type="match status" value="1"/>
</dbReference>
<dbReference type="OrthoDB" id="5975154at2759"/>
<evidence type="ECO:0000256" key="8">
    <source>
        <dbReference type="ARBA" id="ARBA00023136"/>
    </source>
</evidence>
<evidence type="ECO:0000256" key="12">
    <source>
        <dbReference type="ARBA" id="ARBA00023286"/>
    </source>
</evidence>
<accession>A0A7M7RDQ6</accession>
<dbReference type="InterPro" id="IPR018000">
    <property type="entry name" value="Neurotransmitter_ion_chnl_CS"/>
</dbReference>
<protein>
    <submittedName>
        <fullName evidence="18">Uncharacterized protein</fullName>
    </submittedName>
</protein>
<comment type="subcellular location">
    <subcellularLocation>
        <location evidence="14">Synaptic cell membrane</location>
        <topology evidence="14">Multi-pass membrane protein</topology>
    </subcellularLocation>
</comment>
<dbReference type="SUPFAM" id="SSF63712">
    <property type="entry name" value="Nicotinic receptor ligand binding domain-like"/>
    <property type="match status" value="1"/>
</dbReference>
<dbReference type="Pfam" id="PF02931">
    <property type="entry name" value="Neur_chan_LBD"/>
    <property type="match status" value="1"/>
</dbReference>
<evidence type="ECO:0000256" key="7">
    <source>
        <dbReference type="ARBA" id="ARBA00023065"/>
    </source>
</evidence>
<evidence type="ECO:0000256" key="13">
    <source>
        <dbReference type="ARBA" id="ARBA00023303"/>
    </source>
</evidence>
<dbReference type="SUPFAM" id="SSF90112">
    <property type="entry name" value="Neurotransmitter-gated ion-channel transmembrane pore"/>
    <property type="match status" value="1"/>
</dbReference>
<dbReference type="Proteomes" id="UP000007110">
    <property type="component" value="Unassembled WGS sequence"/>
</dbReference>
<dbReference type="PRINTS" id="PR00254">
    <property type="entry name" value="NICOTINICR"/>
</dbReference>
<evidence type="ECO:0000259" key="16">
    <source>
        <dbReference type="Pfam" id="PF02931"/>
    </source>
</evidence>
<dbReference type="Gene3D" id="2.70.170.10">
    <property type="entry name" value="Neurotransmitter-gated ion-channel ligand-binding domain"/>
    <property type="match status" value="1"/>
</dbReference>
<evidence type="ECO:0000256" key="5">
    <source>
        <dbReference type="ARBA" id="ARBA00022989"/>
    </source>
</evidence>
<keyword evidence="15" id="KW-0732">Signal</keyword>
<keyword evidence="6" id="KW-0770">Synapse</keyword>
<dbReference type="NCBIfam" id="TIGR00860">
    <property type="entry name" value="LIC"/>
    <property type="match status" value="1"/>
</dbReference>
<proteinExistence type="inferred from homology"/>
<dbReference type="FunFam" id="1.20.58.390:FF:000075">
    <property type="entry name" value="Neuronal acetylcholine receptor subunit alpha-9-II"/>
    <property type="match status" value="1"/>
</dbReference>
<dbReference type="PRINTS" id="PR00252">
    <property type="entry name" value="NRIONCHANNEL"/>
</dbReference>
<evidence type="ECO:0000256" key="1">
    <source>
        <dbReference type="ARBA" id="ARBA00009237"/>
    </source>
</evidence>
<evidence type="ECO:0000256" key="15">
    <source>
        <dbReference type="RuleBase" id="RU000687"/>
    </source>
</evidence>
<feature type="transmembrane region" description="Helical" evidence="15">
    <location>
        <begin position="299"/>
        <end position="321"/>
    </location>
</feature>
<evidence type="ECO:0000256" key="6">
    <source>
        <dbReference type="ARBA" id="ARBA00023018"/>
    </source>
</evidence>
<keyword evidence="12" id="KW-1071">Ligand-gated ion channel</keyword>
<feature type="domain" description="Neurotransmitter-gated ion-channel transmembrane" evidence="17">
    <location>
        <begin position="246"/>
        <end position="467"/>
    </location>
</feature>
<keyword evidence="11" id="KW-0325">Glycoprotein</keyword>
<dbReference type="InterPro" id="IPR038050">
    <property type="entry name" value="Neuro_actylchol_rec"/>
</dbReference>
<sequence>MKGRALIPMASQVILLCMLVCFGGVYGTQDEYRLLNDMFANYSNIIRPVERSADPIDVLIGAAIQQIIDMDEKNQVITLNLWMRMQWTDSNLKWNPADYGDTTVLIVPIETIWRPDIVLFTNADSSFNGMMMTSASISHDGIVRWNAPAIYQSTCKIDITYFPFDEQHCSLKFGSWAYHGFQIDLKNRTTSGDISAYIDNGEWTLVGMPVKRNLLFYNCCPEPYPDVEFTVIIRRRALFYFINLLGPCVLISLITVLDFFMPADAGEKVTLGITILLALTVFLLLVAETMPPTSEVVPLIAQYYACTIVLVSLSTVMTVYVLSLHYRLPGTNRVPRGMKKFAFSFLARIMCMGSFLVNMGDDDDENEISQNKSHAGVYENTFLSHQNGIAIMDDSEKKSSEESSVVSKRFESMTHDIMTNLKYIVKKKKDEDAEDDIMTEWKYVAVVFDRLFMWVFLLATTICTLAIICQPKPFTGPNEF</sequence>
<dbReference type="Gene3D" id="1.20.58.390">
    <property type="entry name" value="Neurotransmitter-gated ion-channel transmembrane domain"/>
    <property type="match status" value="2"/>
</dbReference>
<reference evidence="18" key="2">
    <citation type="submission" date="2021-01" db="UniProtKB">
        <authorList>
            <consortium name="EnsemblMetazoa"/>
        </authorList>
    </citation>
    <scope>IDENTIFICATION</scope>
</reference>
<keyword evidence="8 15" id="KW-0472">Membrane</keyword>
<dbReference type="CDD" id="cd18997">
    <property type="entry name" value="LGIC_ECD_nAChR"/>
    <property type="match status" value="1"/>
</dbReference>
<dbReference type="RefSeq" id="XP_782644.4">
    <property type="nucleotide sequence ID" value="XM_777551.5"/>
</dbReference>
<dbReference type="GO" id="GO:0034220">
    <property type="term" value="P:monoatomic ion transmembrane transport"/>
    <property type="evidence" value="ECO:0000318"/>
    <property type="project" value="GO_Central"/>
</dbReference>
<feature type="signal peptide" evidence="15">
    <location>
        <begin position="1"/>
        <end position="27"/>
    </location>
</feature>
<comment type="similarity">
    <text evidence="1">Belongs to the ligand-gated ion channel (TC 1.A.9) family. Acetylcholine receptor (TC 1.A.9.1) subfamily.</text>
</comment>
<evidence type="ECO:0000256" key="3">
    <source>
        <dbReference type="ARBA" id="ARBA00022475"/>
    </source>
</evidence>
<dbReference type="InterPro" id="IPR006201">
    <property type="entry name" value="Neur_channel"/>
</dbReference>
<dbReference type="FunFam" id="1.20.58.390:FF:000073">
    <property type="entry name" value="Neuronal acetylcholine receptor subunit alpha-9-II"/>
    <property type="match status" value="1"/>
</dbReference>
<keyword evidence="2 15" id="KW-0813">Transport</keyword>
<evidence type="ECO:0000256" key="11">
    <source>
        <dbReference type="ARBA" id="ARBA00023180"/>
    </source>
</evidence>
<dbReference type="GO" id="GO:0042391">
    <property type="term" value="P:regulation of membrane potential"/>
    <property type="evidence" value="ECO:0000318"/>
    <property type="project" value="GO_Central"/>
</dbReference>
<dbReference type="GO" id="GO:0045202">
    <property type="term" value="C:synapse"/>
    <property type="evidence" value="ECO:0000318"/>
    <property type="project" value="GO_Central"/>
</dbReference>
<evidence type="ECO:0000256" key="4">
    <source>
        <dbReference type="ARBA" id="ARBA00022692"/>
    </source>
</evidence>
<keyword evidence="7 15" id="KW-0406">Ion transport</keyword>
<dbReference type="InterPro" id="IPR036734">
    <property type="entry name" value="Neur_chan_lig-bd_sf"/>
</dbReference>
<reference evidence="19" key="1">
    <citation type="submission" date="2015-02" db="EMBL/GenBank/DDBJ databases">
        <title>Genome sequencing for Strongylocentrotus purpuratus.</title>
        <authorList>
            <person name="Murali S."/>
            <person name="Liu Y."/>
            <person name="Vee V."/>
            <person name="English A."/>
            <person name="Wang M."/>
            <person name="Skinner E."/>
            <person name="Han Y."/>
            <person name="Muzny D.M."/>
            <person name="Worley K.C."/>
            <person name="Gibbs R.A."/>
        </authorList>
    </citation>
    <scope>NUCLEOTIDE SEQUENCE</scope>
</reference>
<dbReference type="InterPro" id="IPR002394">
    <property type="entry name" value="Nicotinic_acetylcholine_rcpt"/>
</dbReference>
<dbReference type="GO" id="GO:0005892">
    <property type="term" value="C:acetylcholine-gated channel complex"/>
    <property type="evidence" value="ECO:0000318"/>
    <property type="project" value="GO_Central"/>
</dbReference>
<dbReference type="PROSITE" id="PS00236">
    <property type="entry name" value="NEUROTR_ION_CHANNEL"/>
    <property type="match status" value="1"/>
</dbReference>
<dbReference type="PANTHER" id="PTHR18945">
    <property type="entry name" value="NEUROTRANSMITTER GATED ION CHANNEL"/>
    <property type="match status" value="1"/>
</dbReference>
<keyword evidence="5 15" id="KW-1133">Transmembrane helix</keyword>
<dbReference type="GO" id="GO:0005231">
    <property type="term" value="F:excitatory extracellular ligand-gated monoatomic ion channel activity"/>
    <property type="evidence" value="ECO:0000318"/>
    <property type="project" value="GO_Central"/>
</dbReference>
<feature type="transmembrane region" description="Helical" evidence="15">
    <location>
        <begin position="237"/>
        <end position="257"/>
    </location>
</feature>
<dbReference type="CDD" id="cd19051">
    <property type="entry name" value="LGIC_TM_cation"/>
    <property type="match status" value="1"/>
</dbReference>
<dbReference type="GeneID" id="577316"/>
<dbReference type="GO" id="GO:1904315">
    <property type="term" value="F:transmitter-gated monoatomic ion channel activity involved in regulation of postsynaptic membrane potential"/>
    <property type="evidence" value="ECO:0000318"/>
    <property type="project" value="GO_Central"/>
</dbReference>
<keyword evidence="10" id="KW-0675">Receptor</keyword>
<keyword evidence="4 15" id="KW-0812">Transmembrane</keyword>
<evidence type="ECO:0000256" key="10">
    <source>
        <dbReference type="ARBA" id="ARBA00023170"/>
    </source>
</evidence>
<dbReference type="EnsemblMetazoa" id="XM_777551">
    <property type="protein sequence ID" value="XP_782644"/>
    <property type="gene ID" value="LOC577316"/>
</dbReference>
<dbReference type="GO" id="GO:0007268">
    <property type="term" value="P:chemical synaptic transmission"/>
    <property type="evidence" value="ECO:0000318"/>
    <property type="project" value="GO_Central"/>
</dbReference>
<dbReference type="InterPro" id="IPR006029">
    <property type="entry name" value="Neurotrans-gated_channel_TM"/>
</dbReference>
<evidence type="ECO:0000256" key="14">
    <source>
        <dbReference type="ARBA" id="ARBA00034099"/>
    </source>
</evidence>
<name>A0A7M7RDQ6_STRPU</name>
<dbReference type="InParanoid" id="A0A7M7RDQ6"/>
<feature type="transmembrane region" description="Helical" evidence="15">
    <location>
        <begin position="341"/>
        <end position="359"/>
    </location>
</feature>
<feature type="transmembrane region" description="Helical" evidence="15">
    <location>
        <begin position="269"/>
        <end position="287"/>
    </location>
</feature>
<keyword evidence="13 15" id="KW-0407">Ion channel</keyword>
<evidence type="ECO:0000256" key="2">
    <source>
        <dbReference type="ARBA" id="ARBA00022448"/>
    </source>
</evidence>
<dbReference type="KEGG" id="spu:577316"/>
<dbReference type="GO" id="GO:0022848">
    <property type="term" value="F:acetylcholine-gated monoatomic cation-selective channel activity"/>
    <property type="evidence" value="ECO:0007669"/>
    <property type="project" value="InterPro"/>
</dbReference>
<dbReference type="AlphaFoldDB" id="A0A7M7RDQ6"/>
<keyword evidence="3" id="KW-1003">Cell membrane</keyword>